<keyword evidence="3" id="KW-1185">Reference proteome</keyword>
<comment type="caution">
    <text evidence="2">The sequence shown here is derived from an EMBL/GenBank/DDBJ whole genome shotgun (WGS) entry which is preliminary data.</text>
</comment>
<accession>A0A7J6VWC4</accession>
<dbReference type="Pfam" id="PF03478">
    <property type="entry name" value="Beta-prop_KIB1-4"/>
    <property type="match status" value="1"/>
</dbReference>
<dbReference type="Gene3D" id="1.20.1280.50">
    <property type="match status" value="1"/>
</dbReference>
<dbReference type="InterPro" id="IPR005174">
    <property type="entry name" value="KIB1-4_b-propeller"/>
</dbReference>
<dbReference type="Proteomes" id="UP000554482">
    <property type="component" value="Unassembled WGS sequence"/>
</dbReference>
<reference evidence="2 3" key="1">
    <citation type="submission" date="2020-06" db="EMBL/GenBank/DDBJ databases">
        <title>Transcriptomic and genomic resources for Thalictrum thalictroides and T. hernandezii: Facilitating candidate gene discovery in an emerging model plant lineage.</title>
        <authorList>
            <person name="Arias T."/>
            <person name="Riano-Pachon D.M."/>
            <person name="Di Stilio V.S."/>
        </authorList>
    </citation>
    <scope>NUCLEOTIDE SEQUENCE [LARGE SCALE GENOMIC DNA]</scope>
    <source>
        <strain evidence="3">cv. WT478/WT964</strain>
        <tissue evidence="2">Leaves</tissue>
    </source>
</reference>
<dbReference type="InterPro" id="IPR001810">
    <property type="entry name" value="F-box_dom"/>
</dbReference>
<dbReference type="EMBL" id="JABWDY010026089">
    <property type="protein sequence ID" value="KAF5188997.1"/>
    <property type="molecule type" value="Genomic_DNA"/>
</dbReference>
<dbReference type="SUPFAM" id="SSF81383">
    <property type="entry name" value="F-box domain"/>
    <property type="match status" value="1"/>
</dbReference>
<dbReference type="InterPro" id="IPR036047">
    <property type="entry name" value="F-box-like_dom_sf"/>
</dbReference>
<feature type="non-terminal residue" evidence="2">
    <location>
        <position position="361"/>
    </location>
</feature>
<gene>
    <name evidence="2" type="ORF">FRX31_021417</name>
</gene>
<evidence type="ECO:0000313" key="3">
    <source>
        <dbReference type="Proteomes" id="UP000554482"/>
    </source>
</evidence>
<organism evidence="2 3">
    <name type="scientific">Thalictrum thalictroides</name>
    <name type="common">Rue-anemone</name>
    <name type="synonym">Anemone thalictroides</name>
    <dbReference type="NCBI Taxonomy" id="46969"/>
    <lineage>
        <taxon>Eukaryota</taxon>
        <taxon>Viridiplantae</taxon>
        <taxon>Streptophyta</taxon>
        <taxon>Embryophyta</taxon>
        <taxon>Tracheophyta</taxon>
        <taxon>Spermatophyta</taxon>
        <taxon>Magnoliopsida</taxon>
        <taxon>Ranunculales</taxon>
        <taxon>Ranunculaceae</taxon>
        <taxon>Thalictroideae</taxon>
        <taxon>Thalictrum</taxon>
    </lineage>
</organism>
<dbReference type="OrthoDB" id="1863935at2759"/>
<name>A0A7J6VWC4_THATH</name>
<evidence type="ECO:0000259" key="1">
    <source>
        <dbReference type="PROSITE" id="PS50181"/>
    </source>
</evidence>
<dbReference type="PANTHER" id="PTHR44259">
    <property type="entry name" value="OS07G0183000 PROTEIN-RELATED"/>
    <property type="match status" value="1"/>
</dbReference>
<evidence type="ECO:0000313" key="2">
    <source>
        <dbReference type="EMBL" id="KAF5188997.1"/>
    </source>
</evidence>
<sequence length="361" mass="42719">MVISKRRKVIVSQEEIRPWSNLPEELMEFVMKRLYLSDHIRLRKVCKRWRSMYQVPPMKQQPWLIIFNNKEKNLEEEDEDYCSYFTLYDTIYNEAYSVAHNLEFLKVKDLDILACSKGWLLLSQCKQGKYSLVLFNPFIKRADGIIELPKLKHDSFRINVATFTTTPTSSDCVYFITQEAPFSKDCYVSTCCLGDEAWITHKFHISWTVNGRRNDYIRRVVHSDGKFYCQSYDGYMIIFTVAEHDWKVDYAKLGDDRSAYDVDYLVKSEEGDILQISISRRGLNSEDSKRYIHCIRRLNPLHLRWENERYDLLKRKVLFLGGSNVTISADTVAKRRFQKNTIYVCLGNMIKHLKHFKNGAR</sequence>
<dbReference type="InterPro" id="IPR050942">
    <property type="entry name" value="F-box_BR-signaling"/>
</dbReference>
<proteinExistence type="predicted"/>
<feature type="domain" description="F-box" evidence="1">
    <location>
        <begin position="16"/>
        <end position="66"/>
    </location>
</feature>
<dbReference type="AlphaFoldDB" id="A0A7J6VWC4"/>
<dbReference type="PANTHER" id="PTHR44259:SF114">
    <property type="entry name" value="OS06G0707300 PROTEIN"/>
    <property type="match status" value="1"/>
</dbReference>
<dbReference type="PROSITE" id="PS50181">
    <property type="entry name" value="FBOX"/>
    <property type="match status" value="1"/>
</dbReference>
<protein>
    <submittedName>
        <fullName evidence="2">F-box family protein</fullName>
    </submittedName>
</protein>
<dbReference type="Pfam" id="PF00646">
    <property type="entry name" value="F-box"/>
    <property type="match status" value="1"/>
</dbReference>